<protein>
    <submittedName>
        <fullName evidence="2">Uncharacterized protein</fullName>
    </submittedName>
</protein>
<feature type="transmembrane region" description="Helical" evidence="1">
    <location>
        <begin position="65"/>
        <end position="83"/>
    </location>
</feature>
<keyword evidence="1" id="KW-0472">Membrane</keyword>
<evidence type="ECO:0000313" key="3">
    <source>
        <dbReference type="Proteomes" id="UP000242850"/>
    </source>
</evidence>
<evidence type="ECO:0000256" key="1">
    <source>
        <dbReference type="SAM" id="Phobius"/>
    </source>
</evidence>
<dbReference type="AlphaFoldDB" id="A0A1H5VSA5"/>
<reference evidence="3" key="1">
    <citation type="submission" date="2016-10" db="EMBL/GenBank/DDBJ databases">
        <authorList>
            <person name="Varghese N."/>
            <person name="Submissions S."/>
        </authorList>
    </citation>
    <scope>NUCLEOTIDE SEQUENCE [LARGE SCALE GENOMIC DNA]</scope>
    <source>
        <strain evidence="3">DSM 5463</strain>
    </source>
</reference>
<dbReference type="EMBL" id="FNUK01000015">
    <property type="protein sequence ID" value="SEF90205.1"/>
    <property type="molecule type" value="Genomic_DNA"/>
</dbReference>
<evidence type="ECO:0000313" key="2">
    <source>
        <dbReference type="EMBL" id="SEF90205.1"/>
    </source>
</evidence>
<gene>
    <name evidence="2" type="ORF">SAMN05660865_01291</name>
</gene>
<dbReference type="Proteomes" id="UP000242850">
    <property type="component" value="Unassembled WGS sequence"/>
</dbReference>
<organism evidence="2 3">
    <name type="scientific">Caloramator fervidus</name>
    <dbReference type="NCBI Taxonomy" id="29344"/>
    <lineage>
        <taxon>Bacteria</taxon>
        <taxon>Bacillati</taxon>
        <taxon>Bacillota</taxon>
        <taxon>Clostridia</taxon>
        <taxon>Eubacteriales</taxon>
        <taxon>Clostridiaceae</taxon>
        <taxon>Caloramator</taxon>
    </lineage>
</organism>
<proteinExistence type="predicted"/>
<name>A0A1H5VSA5_9CLOT</name>
<keyword evidence="1" id="KW-1133">Transmembrane helix</keyword>
<keyword evidence="3" id="KW-1185">Reference proteome</keyword>
<keyword evidence="1" id="KW-0812">Transmembrane</keyword>
<accession>A0A1H5VSA5</accession>
<sequence>MWDKKGVIILKEKKYIDNLFKDDLDFEGGLLNSLLVEPPKSMHDNIMSSLKPNIEYARRFSLKRYLYAAAAVFIFTIGAGAYLNKVVNKNEARIVSKPFKIQVKNVEKNTKVEVKNTDKKVSVEKQSAKSLNKTSLSKKEVSNKKVQRSINNNLKNEADNNSNAIKNQVTSLVASDKFSSKTNMNNIPSSLSQAVILYQYEVICKSNNTKVIDFINNNSQKIAQDLYAISIEKFEELNKIISEEGLLIKKMSDVQKDNAITIKLIIE</sequence>